<organism evidence="2 3">
    <name type="scientific">Basidiobolus meristosporus CBS 931.73</name>
    <dbReference type="NCBI Taxonomy" id="1314790"/>
    <lineage>
        <taxon>Eukaryota</taxon>
        <taxon>Fungi</taxon>
        <taxon>Fungi incertae sedis</taxon>
        <taxon>Zoopagomycota</taxon>
        <taxon>Entomophthoromycotina</taxon>
        <taxon>Basidiobolomycetes</taxon>
        <taxon>Basidiobolales</taxon>
        <taxon>Basidiobolaceae</taxon>
        <taxon>Basidiobolus</taxon>
    </lineage>
</organism>
<keyword evidence="3" id="KW-1185">Reference proteome</keyword>
<accession>A0A1Y1YXP3</accession>
<dbReference type="OrthoDB" id="197419at2759"/>
<dbReference type="STRING" id="1314790.A0A1Y1YXP3"/>
<dbReference type="Proteomes" id="UP000193498">
    <property type="component" value="Unassembled WGS sequence"/>
</dbReference>
<feature type="region of interest" description="Disordered" evidence="1">
    <location>
        <begin position="131"/>
        <end position="151"/>
    </location>
</feature>
<sequence>MNLFKLGDVTDINDFVDTVLQVVYRHANTSKSSEVPLSVDKTQRNIIFTSFNPSICRVVNWKQPNCRSTTYHDDHGPVMTFPLSCRCGVLQHLLRIQKRLVQSTAEAQGRRADDPVRVGVLRRGVRGGCPATLHKGGGQVQPSQQFAGNHV</sequence>
<reference evidence="2 3" key="1">
    <citation type="submission" date="2016-07" db="EMBL/GenBank/DDBJ databases">
        <title>Pervasive Adenine N6-methylation of Active Genes in Fungi.</title>
        <authorList>
            <consortium name="DOE Joint Genome Institute"/>
            <person name="Mondo S.J."/>
            <person name="Dannebaum R.O."/>
            <person name="Kuo R.C."/>
            <person name="Labutti K."/>
            <person name="Haridas S."/>
            <person name="Kuo A."/>
            <person name="Salamov A."/>
            <person name="Ahrendt S.R."/>
            <person name="Lipzen A."/>
            <person name="Sullivan W."/>
            <person name="Andreopoulos W.B."/>
            <person name="Clum A."/>
            <person name="Lindquist E."/>
            <person name="Daum C."/>
            <person name="Ramamoorthy G.K."/>
            <person name="Gryganskyi A."/>
            <person name="Culley D."/>
            <person name="Magnuson J.K."/>
            <person name="James T.Y."/>
            <person name="O'Malley M.A."/>
            <person name="Stajich J.E."/>
            <person name="Spatafora J.W."/>
            <person name="Visel A."/>
            <person name="Grigoriev I.V."/>
        </authorList>
    </citation>
    <scope>NUCLEOTIDE SEQUENCE [LARGE SCALE GENOMIC DNA]</scope>
    <source>
        <strain evidence="2 3">CBS 931.73</strain>
    </source>
</reference>
<evidence type="ECO:0000313" key="2">
    <source>
        <dbReference type="EMBL" id="ORY02335.1"/>
    </source>
</evidence>
<evidence type="ECO:0000256" key="1">
    <source>
        <dbReference type="SAM" id="MobiDB-lite"/>
    </source>
</evidence>
<comment type="caution">
    <text evidence="2">The sequence shown here is derived from an EMBL/GenBank/DDBJ whole genome shotgun (WGS) entry which is preliminary data.</text>
</comment>
<protein>
    <submittedName>
        <fullName evidence="2">Uncharacterized protein</fullName>
    </submittedName>
</protein>
<evidence type="ECO:0000313" key="3">
    <source>
        <dbReference type="Proteomes" id="UP000193498"/>
    </source>
</evidence>
<name>A0A1Y1YXP3_9FUNG</name>
<feature type="compositionally biased region" description="Polar residues" evidence="1">
    <location>
        <begin position="140"/>
        <end position="151"/>
    </location>
</feature>
<dbReference type="AlphaFoldDB" id="A0A1Y1YXP3"/>
<dbReference type="InParanoid" id="A0A1Y1YXP3"/>
<dbReference type="EMBL" id="MCFE01000058">
    <property type="protein sequence ID" value="ORY02335.1"/>
    <property type="molecule type" value="Genomic_DNA"/>
</dbReference>
<proteinExistence type="predicted"/>
<gene>
    <name evidence="2" type="ORF">K493DRAFT_84108</name>
</gene>